<dbReference type="RefSeq" id="WP_272734671.1">
    <property type="nucleotide sequence ID" value="NZ_CP116942.1"/>
</dbReference>
<keyword evidence="6 8" id="KW-1133">Transmembrane helix</keyword>
<feature type="transmembrane region" description="Helical" evidence="8">
    <location>
        <begin position="317"/>
        <end position="334"/>
    </location>
</feature>
<evidence type="ECO:0000313" key="11">
    <source>
        <dbReference type="Proteomes" id="UP001216390"/>
    </source>
</evidence>
<dbReference type="CDD" id="cd17503">
    <property type="entry name" value="MFS_LmrB_MDR_like"/>
    <property type="match status" value="1"/>
</dbReference>
<evidence type="ECO:0000256" key="1">
    <source>
        <dbReference type="ARBA" id="ARBA00004651"/>
    </source>
</evidence>
<feature type="transmembrane region" description="Helical" evidence="8">
    <location>
        <begin position="119"/>
        <end position="141"/>
    </location>
</feature>
<comment type="similarity">
    <text evidence="2">Belongs to the major facilitator superfamily. EmrB family.</text>
</comment>
<keyword evidence="7 8" id="KW-0472">Membrane</keyword>
<dbReference type="PANTHER" id="PTHR42718">
    <property type="entry name" value="MAJOR FACILITATOR SUPERFAMILY MULTIDRUG TRANSPORTER MFSC"/>
    <property type="match status" value="1"/>
</dbReference>
<evidence type="ECO:0000256" key="2">
    <source>
        <dbReference type="ARBA" id="ARBA00008537"/>
    </source>
</evidence>
<keyword evidence="11" id="KW-1185">Reference proteome</keyword>
<feature type="transmembrane region" description="Helical" evidence="8">
    <location>
        <begin position="371"/>
        <end position="397"/>
    </location>
</feature>
<feature type="transmembrane region" description="Helical" evidence="8">
    <location>
        <begin position="153"/>
        <end position="176"/>
    </location>
</feature>
<dbReference type="Gene3D" id="1.20.1250.20">
    <property type="entry name" value="MFS general substrate transporter like domains"/>
    <property type="match status" value="1"/>
</dbReference>
<dbReference type="EMBL" id="CP116942">
    <property type="protein sequence ID" value="WCO65146.1"/>
    <property type="molecule type" value="Genomic_DNA"/>
</dbReference>
<feature type="transmembrane region" description="Helical" evidence="8">
    <location>
        <begin position="213"/>
        <end position="232"/>
    </location>
</feature>
<dbReference type="InterPro" id="IPR005829">
    <property type="entry name" value="Sugar_transporter_CS"/>
</dbReference>
<dbReference type="GO" id="GO:0022857">
    <property type="term" value="F:transmembrane transporter activity"/>
    <property type="evidence" value="ECO:0007669"/>
    <property type="project" value="InterPro"/>
</dbReference>
<accession>A0AAE9Y4S4</accession>
<feature type="transmembrane region" description="Helical" evidence="8">
    <location>
        <begin position="27"/>
        <end position="51"/>
    </location>
</feature>
<comment type="subcellular location">
    <subcellularLocation>
        <location evidence="1">Cell membrane</location>
        <topology evidence="1">Multi-pass membrane protein</topology>
    </subcellularLocation>
</comment>
<reference evidence="10" key="1">
    <citation type="submission" date="2023-01" db="EMBL/GenBank/DDBJ databases">
        <title>The diversity of Class Acidimicrobiia in South China Sea sediment environments and the proposal of Iamia marina sp. nov., a novel species of the genus Iamia.</title>
        <authorList>
            <person name="He Y."/>
            <person name="Tian X."/>
        </authorList>
    </citation>
    <scope>NUCLEOTIDE SEQUENCE</scope>
    <source>
        <strain evidence="10">DSM 19957</strain>
    </source>
</reference>
<feature type="transmembrane region" description="Helical" evidence="8">
    <location>
        <begin position="346"/>
        <end position="365"/>
    </location>
</feature>
<evidence type="ECO:0000256" key="7">
    <source>
        <dbReference type="ARBA" id="ARBA00023136"/>
    </source>
</evidence>
<dbReference type="GO" id="GO:0005886">
    <property type="term" value="C:plasma membrane"/>
    <property type="evidence" value="ECO:0007669"/>
    <property type="project" value="UniProtKB-SubCell"/>
</dbReference>
<gene>
    <name evidence="10" type="ORF">PO878_11620</name>
</gene>
<feature type="domain" description="Major facilitator superfamily (MFS) profile" evidence="9">
    <location>
        <begin position="29"/>
        <end position="474"/>
    </location>
</feature>
<dbReference type="PANTHER" id="PTHR42718:SF9">
    <property type="entry name" value="MAJOR FACILITATOR SUPERFAMILY MULTIDRUG TRANSPORTER MFSC"/>
    <property type="match status" value="1"/>
</dbReference>
<dbReference type="Proteomes" id="UP001216390">
    <property type="component" value="Chromosome"/>
</dbReference>
<feature type="transmembrane region" description="Helical" evidence="8">
    <location>
        <begin position="418"/>
        <end position="436"/>
    </location>
</feature>
<keyword evidence="5 8" id="KW-0812">Transmembrane</keyword>
<protein>
    <submittedName>
        <fullName evidence="10">DHA2 family efflux MFS transporter permease subunit</fullName>
    </submittedName>
</protein>
<dbReference type="PRINTS" id="PR01036">
    <property type="entry name" value="TCRTETB"/>
</dbReference>
<name>A0AAE9Y4S4_9ACTN</name>
<dbReference type="InterPro" id="IPR020846">
    <property type="entry name" value="MFS_dom"/>
</dbReference>
<evidence type="ECO:0000256" key="5">
    <source>
        <dbReference type="ARBA" id="ARBA00022692"/>
    </source>
</evidence>
<feature type="transmembrane region" description="Helical" evidence="8">
    <location>
        <begin position="448"/>
        <end position="469"/>
    </location>
</feature>
<evidence type="ECO:0000313" key="10">
    <source>
        <dbReference type="EMBL" id="WCO65146.1"/>
    </source>
</evidence>
<organism evidence="10 11">
    <name type="scientific">Iamia majanohamensis</name>
    <dbReference type="NCBI Taxonomy" id="467976"/>
    <lineage>
        <taxon>Bacteria</taxon>
        <taxon>Bacillati</taxon>
        <taxon>Actinomycetota</taxon>
        <taxon>Acidimicrobiia</taxon>
        <taxon>Acidimicrobiales</taxon>
        <taxon>Iamiaceae</taxon>
        <taxon>Iamia</taxon>
    </lineage>
</organism>
<dbReference type="SUPFAM" id="SSF103473">
    <property type="entry name" value="MFS general substrate transporter"/>
    <property type="match status" value="1"/>
</dbReference>
<dbReference type="AlphaFoldDB" id="A0AAE9Y4S4"/>
<keyword evidence="4" id="KW-1003">Cell membrane</keyword>
<keyword evidence="3" id="KW-0813">Transport</keyword>
<dbReference type="NCBIfam" id="TIGR00711">
    <property type="entry name" value="efflux_EmrB"/>
    <property type="match status" value="1"/>
</dbReference>
<dbReference type="PROSITE" id="PS50850">
    <property type="entry name" value="MFS"/>
    <property type="match status" value="1"/>
</dbReference>
<dbReference type="KEGG" id="ima:PO878_11620"/>
<evidence type="ECO:0000256" key="3">
    <source>
        <dbReference type="ARBA" id="ARBA00022448"/>
    </source>
</evidence>
<evidence type="ECO:0000256" key="8">
    <source>
        <dbReference type="SAM" id="Phobius"/>
    </source>
</evidence>
<feature type="transmembrane region" description="Helical" evidence="8">
    <location>
        <begin position="93"/>
        <end position="113"/>
    </location>
</feature>
<dbReference type="Gene3D" id="1.20.1720.10">
    <property type="entry name" value="Multidrug resistance protein D"/>
    <property type="match status" value="1"/>
</dbReference>
<feature type="transmembrane region" description="Helical" evidence="8">
    <location>
        <begin position="63"/>
        <end position="81"/>
    </location>
</feature>
<sequence>MTDRDQAREGTTGAVGDGSIAGIPYRWVAMGVVLFGTFMVVLDTTVVNLGLPALQEDFGTVEGIEWVVTAYLASVGVAQMLSGWSADRFGRKAMFMFSLALFTVASVLCALAPGLGVLIVARVLQGIGGGLMMPVAMAMIYELFEPHERGKALGYFGIAVMAAPAIGPVLGGSLVSSLSWRWLFLINVPIGVVGFPVAARLLRDTGFREARPLDRVGLGLSGVGLASFLVGVSKGATWGWSSPAVVGLVGLGVVLLALFARHAVTSTHPLVEMRILANPVFAVGMVTIALLTVAQYSRLVYIPLELGTVRGVSELRIGLVMLPSALGIALTMPIGGRMADRIGARIPVSVGALVLGGSFVALVGVTRSTSLPVIAFILFVGGLGSGLAMMAPNIVAMNAVSATKVSQASAISQTARQVAAAIGVGIIASVFASARPDGPAGSADLGPYRLVFLVAAGILVVVTIVAQWVPGRARALQLQADRKAEIEALGLDPEADEPPVMAET</sequence>
<proteinExistence type="inferred from homology"/>
<dbReference type="InterPro" id="IPR011701">
    <property type="entry name" value="MFS"/>
</dbReference>
<dbReference type="PROSITE" id="PS00216">
    <property type="entry name" value="SUGAR_TRANSPORT_1"/>
    <property type="match status" value="1"/>
</dbReference>
<dbReference type="InterPro" id="IPR036259">
    <property type="entry name" value="MFS_trans_sf"/>
</dbReference>
<feature type="transmembrane region" description="Helical" evidence="8">
    <location>
        <begin position="276"/>
        <end position="297"/>
    </location>
</feature>
<feature type="transmembrane region" description="Helical" evidence="8">
    <location>
        <begin position="244"/>
        <end position="264"/>
    </location>
</feature>
<feature type="transmembrane region" description="Helical" evidence="8">
    <location>
        <begin position="182"/>
        <end position="201"/>
    </location>
</feature>
<dbReference type="InterPro" id="IPR004638">
    <property type="entry name" value="EmrB-like"/>
</dbReference>
<evidence type="ECO:0000259" key="9">
    <source>
        <dbReference type="PROSITE" id="PS50850"/>
    </source>
</evidence>
<evidence type="ECO:0000256" key="4">
    <source>
        <dbReference type="ARBA" id="ARBA00022475"/>
    </source>
</evidence>
<evidence type="ECO:0000256" key="6">
    <source>
        <dbReference type="ARBA" id="ARBA00022989"/>
    </source>
</evidence>
<dbReference type="Pfam" id="PF07690">
    <property type="entry name" value="MFS_1"/>
    <property type="match status" value="1"/>
</dbReference>